<evidence type="ECO:0000313" key="10">
    <source>
        <dbReference type="Proteomes" id="UP000313066"/>
    </source>
</evidence>
<reference evidence="9 10" key="1">
    <citation type="submission" date="2019-10" db="EMBL/GenBank/DDBJ databases">
        <title>Nonomuraea sp. nov., isolated from Phyllanthus amarus.</title>
        <authorList>
            <person name="Klykleung N."/>
            <person name="Tanasupawat S."/>
        </authorList>
    </citation>
    <scope>NUCLEOTIDE SEQUENCE [LARGE SCALE GENOMIC DNA]</scope>
    <source>
        <strain evidence="9 10">CR1-09</strain>
    </source>
</reference>
<feature type="transmembrane region" description="Helical" evidence="8">
    <location>
        <begin position="268"/>
        <end position="292"/>
    </location>
</feature>
<dbReference type="InterPro" id="IPR036259">
    <property type="entry name" value="MFS_trans_sf"/>
</dbReference>
<feature type="transmembrane region" description="Helical" evidence="8">
    <location>
        <begin position="178"/>
        <end position="199"/>
    </location>
</feature>
<evidence type="ECO:0000313" key="9">
    <source>
        <dbReference type="EMBL" id="KAB8182865.1"/>
    </source>
</evidence>
<comment type="caution">
    <text evidence="9">The sequence shown here is derived from an EMBL/GenBank/DDBJ whole genome shotgun (WGS) entry which is preliminary data.</text>
</comment>
<keyword evidence="4 8" id="KW-0812">Transmembrane</keyword>
<dbReference type="PANTHER" id="PTHR23517:SF2">
    <property type="entry name" value="MULTIDRUG RESISTANCE PROTEIN MDTH"/>
    <property type="match status" value="1"/>
</dbReference>
<evidence type="ECO:0000256" key="1">
    <source>
        <dbReference type="ARBA" id="ARBA00004651"/>
    </source>
</evidence>
<name>A0A5N6BQZ7_9ACTN</name>
<dbReference type="Proteomes" id="UP000313066">
    <property type="component" value="Unassembled WGS sequence"/>
</dbReference>
<feature type="transmembrane region" description="Helical" evidence="8">
    <location>
        <begin position="87"/>
        <end position="107"/>
    </location>
</feature>
<feature type="transmembrane region" description="Helical" evidence="8">
    <location>
        <begin position="60"/>
        <end position="81"/>
    </location>
</feature>
<dbReference type="AlphaFoldDB" id="A0A5N6BQZ7"/>
<keyword evidence="2" id="KW-0813">Transport</keyword>
<dbReference type="InterPro" id="IPR050171">
    <property type="entry name" value="MFS_Transporters"/>
</dbReference>
<feature type="transmembrane region" description="Helical" evidence="8">
    <location>
        <begin position="237"/>
        <end position="262"/>
    </location>
</feature>
<feature type="transmembrane region" description="Helical" evidence="8">
    <location>
        <begin position="370"/>
        <end position="393"/>
    </location>
</feature>
<evidence type="ECO:0000256" key="4">
    <source>
        <dbReference type="ARBA" id="ARBA00022692"/>
    </source>
</evidence>
<evidence type="ECO:0000256" key="2">
    <source>
        <dbReference type="ARBA" id="ARBA00022448"/>
    </source>
</evidence>
<comment type="subcellular location">
    <subcellularLocation>
        <location evidence="1">Cell membrane</location>
        <topology evidence="1">Multi-pass membrane protein</topology>
    </subcellularLocation>
</comment>
<dbReference type="GO" id="GO:0022857">
    <property type="term" value="F:transmembrane transporter activity"/>
    <property type="evidence" value="ECO:0007669"/>
    <property type="project" value="InterPro"/>
</dbReference>
<sequence length="452" mass="46127">MSAPEVLRRLARNWIGLPDVPGARRWAWVAVIDAVGTGMRIPVTVLYLTAVVQLPAASVGVGLGVAALVGTVCAPAAGALIDRLGPRTMVIACFLTAATGYFGYLAIRDWVSFMVVAVVAEIAEHSARPAKQALVAAMVTPEQRVPLMAFQRSVRNIGFGLGGLTSAALVALKAHTGYTMVLAGDAVSFLVAAALVIGIHVTRPAAARAAGAGAGGGGGGKASPRGGFREVLADRRYVALAVLNTLVMTHVTALNVGVPLWIDQHTAASPGLVGVLFAMNTALVVLLQVRLTKGISRVGQTPPVYARAAAAFALAAIVYWAASLAGDALSLVVVLLVVGVLAHTAAELYGAVGEWTVSVNLAPEHLRGRYLSLFSISFSAHQAIGPVLVIVLITQAPGIAWFVLAAVLGVGCLASAWLAHGAEEPAETGTTTEPAAATAAPGTDSKEASSTA</sequence>
<evidence type="ECO:0000256" key="3">
    <source>
        <dbReference type="ARBA" id="ARBA00022475"/>
    </source>
</evidence>
<organism evidence="9 10">
    <name type="scientific">Microbispora catharanthi</name>
    <dbReference type="NCBI Taxonomy" id="1712871"/>
    <lineage>
        <taxon>Bacteria</taxon>
        <taxon>Bacillati</taxon>
        <taxon>Actinomycetota</taxon>
        <taxon>Actinomycetes</taxon>
        <taxon>Streptosporangiales</taxon>
        <taxon>Streptosporangiaceae</taxon>
        <taxon>Microbispora</taxon>
    </lineage>
</organism>
<keyword evidence="6 8" id="KW-0472">Membrane</keyword>
<protein>
    <submittedName>
        <fullName evidence="9">MFS transporter</fullName>
    </submittedName>
</protein>
<keyword evidence="3" id="KW-1003">Cell membrane</keyword>
<dbReference type="PANTHER" id="PTHR23517">
    <property type="entry name" value="RESISTANCE PROTEIN MDTM, PUTATIVE-RELATED-RELATED"/>
    <property type="match status" value="1"/>
</dbReference>
<accession>A0A5N6BQZ7</accession>
<dbReference type="EMBL" id="VDMA02000012">
    <property type="protein sequence ID" value="KAB8182865.1"/>
    <property type="molecule type" value="Genomic_DNA"/>
</dbReference>
<dbReference type="SUPFAM" id="SSF103473">
    <property type="entry name" value="MFS general substrate transporter"/>
    <property type="match status" value="1"/>
</dbReference>
<dbReference type="Gene3D" id="1.20.1250.20">
    <property type="entry name" value="MFS general substrate transporter like domains"/>
    <property type="match status" value="1"/>
</dbReference>
<dbReference type="GO" id="GO:0005886">
    <property type="term" value="C:plasma membrane"/>
    <property type="evidence" value="ECO:0007669"/>
    <property type="project" value="UniProtKB-SubCell"/>
</dbReference>
<evidence type="ECO:0000256" key="6">
    <source>
        <dbReference type="ARBA" id="ARBA00023136"/>
    </source>
</evidence>
<feature type="compositionally biased region" description="Low complexity" evidence="7">
    <location>
        <begin position="427"/>
        <end position="443"/>
    </location>
</feature>
<feature type="region of interest" description="Disordered" evidence="7">
    <location>
        <begin position="424"/>
        <end position="452"/>
    </location>
</feature>
<feature type="transmembrane region" description="Helical" evidence="8">
    <location>
        <begin position="304"/>
        <end position="322"/>
    </location>
</feature>
<evidence type="ECO:0000256" key="5">
    <source>
        <dbReference type="ARBA" id="ARBA00022989"/>
    </source>
</evidence>
<keyword evidence="5 8" id="KW-1133">Transmembrane helix</keyword>
<feature type="transmembrane region" description="Helical" evidence="8">
    <location>
        <begin position="328"/>
        <end position="349"/>
    </location>
</feature>
<feature type="transmembrane region" description="Helical" evidence="8">
    <location>
        <begin position="26"/>
        <end position="48"/>
    </location>
</feature>
<evidence type="ECO:0000256" key="7">
    <source>
        <dbReference type="SAM" id="MobiDB-lite"/>
    </source>
</evidence>
<dbReference type="RefSeq" id="WP_139576708.1">
    <property type="nucleotide sequence ID" value="NZ_VDMA02000012.1"/>
</dbReference>
<feature type="transmembrane region" description="Helical" evidence="8">
    <location>
        <begin position="154"/>
        <end position="172"/>
    </location>
</feature>
<dbReference type="Pfam" id="PF07690">
    <property type="entry name" value="MFS_1"/>
    <property type="match status" value="1"/>
</dbReference>
<keyword evidence="10" id="KW-1185">Reference proteome</keyword>
<dbReference type="InterPro" id="IPR011701">
    <property type="entry name" value="MFS"/>
</dbReference>
<evidence type="ECO:0000256" key="8">
    <source>
        <dbReference type="SAM" id="Phobius"/>
    </source>
</evidence>
<feature type="transmembrane region" description="Helical" evidence="8">
    <location>
        <begin position="399"/>
        <end position="419"/>
    </location>
</feature>
<proteinExistence type="predicted"/>
<gene>
    <name evidence="9" type="ORF">FH610_023065</name>
</gene>